<sequence>MRRGEVAVLMGPNASGKTTLIKAIAGLITPFKGRILIDDNTVFETRRSDGRIVVNAPPHLRKIGYVPSDYALLDHLTVWENVMLGLAKKPFSRHEKEKKVRDILEFMSLERYSNMKPPALSNGLKQKVALARALVAEPKLLLLDEPFSSIDPASKPVIRYELKKLLASWKITTIIATHDVEDAFWFHDRVLVLNGRKLTYDSPFLSEETISNEYLAKSLGFNVLEGRIIQIMKPGKYLVEIGKSTVLATSGSVGNKLAEGSLVNIVFPPVVSKLTPGCSESVEVNSLKGNLLEVIERFDHVTLLLEIDSSKVRVNLLRREWEKLRSMVSGNCLTLILPENSVSIIEKRAPGGWNA</sequence>
<dbReference type="SMART" id="SM00382">
    <property type="entry name" value="AAA"/>
    <property type="match status" value="1"/>
</dbReference>
<evidence type="ECO:0000313" key="10">
    <source>
        <dbReference type="EMBL" id="QOR93933.1"/>
    </source>
</evidence>
<proteinExistence type="inferred from homology"/>
<accession>A0A7M1UR56</accession>
<dbReference type="SUPFAM" id="SSF52540">
    <property type="entry name" value="P-loop containing nucleoside triphosphate hydrolases"/>
    <property type="match status" value="1"/>
</dbReference>
<dbReference type="KEGG" id="tcs:IMZ38_04590"/>
<comment type="similarity">
    <text evidence="4">Belongs to the ABC transporter superfamily. Sulfate/tungstate importer (TC 3.A.1.6) family.</text>
</comment>
<keyword evidence="2" id="KW-0547">Nucleotide-binding</keyword>
<evidence type="ECO:0000256" key="4">
    <source>
        <dbReference type="ARBA" id="ARBA00038307"/>
    </source>
</evidence>
<dbReference type="Gene3D" id="3.40.50.300">
    <property type="entry name" value="P-loop containing nucleotide triphosphate hydrolases"/>
    <property type="match status" value="1"/>
</dbReference>
<keyword evidence="11" id="KW-1185">Reference proteome</keyword>
<dbReference type="PROSITE" id="PS50893">
    <property type="entry name" value="ABC_TRANSPORTER_2"/>
    <property type="match status" value="1"/>
</dbReference>
<feature type="domain" description="ABC transporter" evidence="9">
    <location>
        <begin position="1"/>
        <end position="220"/>
    </location>
</feature>
<reference evidence="10 11" key="1">
    <citation type="submission" date="2020-10" db="EMBL/GenBank/DDBJ databases">
        <title>Complete genome sequence of Thermosphaera aggregans strain 3507.</title>
        <authorList>
            <person name="Zayulina K.S."/>
            <person name="Elcheninov A.G."/>
            <person name="Toshchakov S.V."/>
            <person name="Kublanov I.V."/>
            <person name="Kochetkova T.V."/>
        </authorList>
    </citation>
    <scope>NUCLEOTIDE SEQUENCE [LARGE SCALE GENOMIC DNA]</scope>
    <source>
        <strain evidence="10 11">3507</strain>
    </source>
</reference>
<organism evidence="10 11">
    <name type="scientific">Thermosphaera chiliense</name>
    <dbReference type="NCBI Taxonomy" id="3402707"/>
    <lineage>
        <taxon>Archaea</taxon>
        <taxon>Thermoproteota</taxon>
        <taxon>Thermoprotei</taxon>
        <taxon>Desulfurococcales</taxon>
        <taxon>Desulfurococcaceae</taxon>
        <taxon>Thermosphaera</taxon>
    </lineage>
</organism>
<evidence type="ECO:0000256" key="2">
    <source>
        <dbReference type="ARBA" id="ARBA00022741"/>
    </source>
</evidence>
<evidence type="ECO:0000256" key="6">
    <source>
        <dbReference type="ARBA" id="ARBA00039025"/>
    </source>
</evidence>
<dbReference type="GO" id="GO:0016887">
    <property type="term" value="F:ATP hydrolysis activity"/>
    <property type="evidence" value="ECO:0007669"/>
    <property type="project" value="InterPro"/>
</dbReference>
<dbReference type="GO" id="GO:0005524">
    <property type="term" value="F:ATP binding"/>
    <property type="evidence" value="ECO:0007669"/>
    <property type="project" value="UniProtKB-KW"/>
</dbReference>
<evidence type="ECO:0000256" key="3">
    <source>
        <dbReference type="ARBA" id="ARBA00022840"/>
    </source>
</evidence>
<dbReference type="EC" id="7.3.2.6" evidence="6"/>
<gene>
    <name evidence="10" type="ORF">IMZ38_04590</name>
</gene>
<dbReference type="Proteomes" id="UP000593766">
    <property type="component" value="Chromosome"/>
</dbReference>
<evidence type="ECO:0000256" key="1">
    <source>
        <dbReference type="ARBA" id="ARBA00022448"/>
    </source>
</evidence>
<keyword evidence="1" id="KW-0813">Transport</keyword>
<dbReference type="PANTHER" id="PTHR42781">
    <property type="entry name" value="SPERMIDINE/PUTRESCINE IMPORT ATP-BINDING PROTEIN POTA"/>
    <property type="match status" value="1"/>
</dbReference>
<protein>
    <recommendedName>
        <fullName evidence="7">Molybdate/tungstate import ATP-binding protein WtpC</fullName>
        <ecNumber evidence="6">7.3.2.6</ecNumber>
    </recommendedName>
</protein>
<dbReference type="PANTHER" id="PTHR42781:SF4">
    <property type="entry name" value="SPERMIDINE_PUTRESCINE IMPORT ATP-BINDING PROTEIN POTA"/>
    <property type="match status" value="1"/>
</dbReference>
<dbReference type="GO" id="GO:1901238">
    <property type="term" value="F:ABC-type tungstate transporter activity"/>
    <property type="evidence" value="ECO:0007669"/>
    <property type="project" value="UniProtKB-EC"/>
</dbReference>
<dbReference type="AlphaFoldDB" id="A0A7M1UR56"/>
<dbReference type="InterPro" id="IPR003593">
    <property type="entry name" value="AAA+_ATPase"/>
</dbReference>
<dbReference type="InterPro" id="IPR050093">
    <property type="entry name" value="ABC_SmlMolc_Importer"/>
</dbReference>
<dbReference type="InterPro" id="IPR027417">
    <property type="entry name" value="P-loop_NTPase"/>
</dbReference>
<keyword evidence="3 10" id="KW-0067">ATP-binding</keyword>
<comment type="catalytic activity">
    <reaction evidence="8">
        <text>tungstate(in) + ATP + H2O = tungstate(out) + ADP + phosphate + H(+)</text>
        <dbReference type="Rhea" id="RHEA:35027"/>
        <dbReference type="ChEBI" id="CHEBI:15377"/>
        <dbReference type="ChEBI" id="CHEBI:15378"/>
        <dbReference type="ChEBI" id="CHEBI:30616"/>
        <dbReference type="ChEBI" id="CHEBI:43474"/>
        <dbReference type="ChEBI" id="CHEBI:46502"/>
        <dbReference type="ChEBI" id="CHEBI:456216"/>
        <dbReference type="EC" id="7.3.2.6"/>
    </reaction>
</comment>
<dbReference type="EMBL" id="CP063144">
    <property type="protein sequence ID" value="QOR93933.1"/>
    <property type="molecule type" value="Genomic_DNA"/>
</dbReference>
<evidence type="ECO:0000313" key="11">
    <source>
        <dbReference type="Proteomes" id="UP000593766"/>
    </source>
</evidence>
<dbReference type="Pfam" id="PF00005">
    <property type="entry name" value="ABC_tran"/>
    <property type="match status" value="1"/>
</dbReference>
<evidence type="ECO:0000256" key="5">
    <source>
        <dbReference type="ARBA" id="ARBA00038781"/>
    </source>
</evidence>
<evidence type="ECO:0000259" key="9">
    <source>
        <dbReference type="PROSITE" id="PS50893"/>
    </source>
</evidence>
<name>A0A7M1UR56_9CREN</name>
<evidence type="ECO:0000256" key="7">
    <source>
        <dbReference type="ARBA" id="ARBA00041133"/>
    </source>
</evidence>
<dbReference type="InterPro" id="IPR003439">
    <property type="entry name" value="ABC_transporter-like_ATP-bd"/>
</dbReference>
<evidence type="ECO:0000256" key="8">
    <source>
        <dbReference type="ARBA" id="ARBA00047936"/>
    </source>
</evidence>
<comment type="subunit">
    <text evidence="5">The complex is composed of two ATP-binding proteins (WtpC), two transmembrane proteins (WtpB) and a solute-binding protein (WtpA).</text>
</comment>
<dbReference type="OrthoDB" id="31298at2157"/>